<dbReference type="InterPro" id="IPR025614">
    <property type="entry name" value="Cell_morpho_N"/>
</dbReference>
<dbReference type="AlphaFoldDB" id="A0A8R1E989"/>
<evidence type="ECO:0000313" key="4">
    <source>
        <dbReference type="Proteomes" id="UP000005237"/>
    </source>
</evidence>
<dbReference type="GO" id="GO:0000902">
    <property type="term" value="P:cell morphogenesis"/>
    <property type="evidence" value="ECO:0007669"/>
    <property type="project" value="InterPro"/>
</dbReference>
<accession>A0A8R1E989</accession>
<dbReference type="Proteomes" id="UP000005237">
    <property type="component" value="Unassembled WGS sequence"/>
</dbReference>
<keyword evidence="4" id="KW-1185">Reference proteome</keyword>
<feature type="domain" description="Cell morphogenesis protein N-terminal" evidence="2">
    <location>
        <begin position="2"/>
        <end position="284"/>
    </location>
</feature>
<sequence>MTHITEFKKDVSQSAPQQIVALIMSMKFLRINSSQIEDFENGLKFLDDLASLLLELKDKDVKHAIMGLLVEILLPVAAQIKRETNIPALISLVQKLYVTTNDMTSKKHHKLAAFPLVTCLLCVSQKHFFLANWVQFLNVCLSHLKNKDTQVARVALESLYRLLWVYMIRNNADGNAATRSRLDSIFPRDAPLNIFVKIIHFISQQKLDYAFKEIIFDLLCVNNRTQRSLYAERMNVGIRALMVIADGLQQKDDPPAMPKSMGPSASGTVQKTKRKQYITRPLTNEISK</sequence>
<name>A0A8R1E989_CAEJA</name>
<feature type="region of interest" description="Disordered" evidence="1">
    <location>
        <begin position="251"/>
        <end position="288"/>
    </location>
</feature>
<reference evidence="4" key="1">
    <citation type="submission" date="2010-08" db="EMBL/GenBank/DDBJ databases">
        <authorList>
            <consortium name="Caenorhabditis japonica Sequencing Consortium"/>
            <person name="Wilson R.K."/>
        </authorList>
    </citation>
    <scope>NUCLEOTIDE SEQUENCE [LARGE SCALE GENOMIC DNA]</scope>
    <source>
        <strain evidence="4">DF5081</strain>
    </source>
</reference>
<dbReference type="InterPro" id="IPR016024">
    <property type="entry name" value="ARM-type_fold"/>
</dbReference>
<dbReference type="GO" id="GO:0030427">
    <property type="term" value="C:site of polarized growth"/>
    <property type="evidence" value="ECO:0007669"/>
    <property type="project" value="TreeGrafter"/>
</dbReference>
<dbReference type="GO" id="GO:0005938">
    <property type="term" value="C:cell cortex"/>
    <property type="evidence" value="ECO:0007669"/>
    <property type="project" value="TreeGrafter"/>
</dbReference>
<evidence type="ECO:0000256" key="1">
    <source>
        <dbReference type="SAM" id="MobiDB-lite"/>
    </source>
</evidence>
<evidence type="ECO:0000313" key="3">
    <source>
        <dbReference type="EnsemblMetazoa" id="CJA31324c.1"/>
    </source>
</evidence>
<reference evidence="3" key="2">
    <citation type="submission" date="2022-06" db="UniProtKB">
        <authorList>
            <consortium name="EnsemblMetazoa"/>
        </authorList>
    </citation>
    <scope>IDENTIFICATION</scope>
    <source>
        <strain evidence="3">DF5081</strain>
    </source>
</reference>
<protein>
    <submittedName>
        <fullName evidence="3">MOR2-PAG1_N domain-containing protein</fullName>
    </submittedName>
</protein>
<dbReference type="SUPFAM" id="SSF48371">
    <property type="entry name" value="ARM repeat"/>
    <property type="match status" value="1"/>
</dbReference>
<organism evidence="3 4">
    <name type="scientific">Caenorhabditis japonica</name>
    <dbReference type="NCBI Taxonomy" id="281687"/>
    <lineage>
        <taxon>Eukaryota</taxon>
        <taxon>Metazoa</taxon>
        <taxon>Ecdysozoa</taxon>
        <taxon>Nematoda</taxon>
        <taxon>Chromadorea</taxon>
        <taxon>Rhabditida</taxon>
        <taxon>Rhabditina</taxon>
        <taxon>Rhabditomorpha</taxon>
        <taxon>Rhabditoidea</taxon>
        <taxon>Rhabditidae</taxon>
        <taxon>Peloderinae</taxon>
        <taxon>Caenorhabditis</taxon>
    </lineage>
</organism>
<evidence type="ECO:0000259" key="2">
    <source>
        <dbReference type="Pfam" id="PF14222"/>
    </source>
</evidence>
<proteinExistence type="predicted"/>
<dbReference type="Pfam" id="PF14222">
    <property type="entry name" value="MOR2-PAG1_N"/>
    <property type="match status" value="1"/>
</dbReference>
<dbReference type="InterPro" id="IPR039867">
    <property type="entry name" value="Furry/Tao3/Mor2"/>
</dbReference>
<dbReference type="PANTHER" id="PTHR12295">
    <property type="entry name" value="FURRY-RELATED"/>
    <property type="match status" value="1"/>
</dbReference>
<dbReference type="PANTHER" id="PTHR12295:SF30">
    <property type="entry name" value="PROTEIN FURRY"/>
    <property type="match status" value="1"/>
</dbReference>
<dbReference type="GO" id="GO:0031175">
    <property type="term" value="P:neuron projection development"/>
    <property type="evidence" value="ECO:0007669"/>
    <property type="project" value="TreeGrafter"/>
</dbReference>
<dbReference type="EnsemblMetazoa" id="CJA31324c.1">
    <property type="protein sequence ID" value="CJA31324c.1"/>
    <property type="gene ID" value="WBGene00207171"/>
</dbReference>